<dbReference type="STRING" id="644966.Tmar_1846"/>
<dbReference type="AlphaFoldDB" id="E6SID6"/>
<keyword evidence="3" id="KW-1185">Reference proteome</keyword>
<feature type="region of interest" description="Disordered" evidence="1">
    <location>
        <begin position="14"/>
        <end position="36"/>
    </location>
</feature>
<dbReference type="Proteomes" id="UP000008915">
    <property type="component" value="Chromosome"/>
</dbReference>
<proteinExistence type="predicted"/>
<gene>
    <name evidence="2" type="ordered locus">Tmar_1846</name>
</gene>
<organism evidence="2 3">
    <name type="scientific">Thermaerobacter marianensis (strain ATCC 700841 / DSM 12885 / JCM 10246 / 7p75a)</name>
    <dbReference type="NCBI Taxonomy" id="644966"/>
    <lineage>
        <taxon>Bacteria</taxon>
        <taxon>Bacillati</taxon>
        <taxon>Bacillota</taxon>
        <taxon>Clostridia</taxon>
        <taxon>Eubacteriales</taxon>
        <taxon>Clostridiales Family XVII. Incertae Sedis</taxon>
        <taxon>Thermaerobacter</taxon>
    </lineage>
</organism>
<evidence type="ECO:0000313" key="3">
    <source>
        <dbReference type="Proteomes" id="UP000008915"/>
    </source>
</evidence>
<protein>
    <submittedName>
        <fullName evidence="2">Uncharacterized protein</fullName>
    </submittedName>
</protein>
<dbReference type="HOGENOM" id="CLU_3359022_0_0_9"/>
<reference evidence="3" key="2">
    <citation type="journal article" date="2010" name="Stand. Genomic Sci.">
        <title>Complete genome sequence of Thermaerobacter marianensis type strain (7p75aT).</title>
        <authorList>
            <person name="Han C."/>
            <person name="Gu W."/>
            <person name="Zhang X."/>
            <person name="Lapidus A."/>
            <person name="Nolan M."/>
            <person name="Copeland A."/>
            <person name="Lucas S."/>
            <person name="Glavina Del Rio T."/>
            <person name="Tice H."/>
            <person name="Cheng J."/>
            <person name="Tapia R."/>
            <person name="Goodwin L."/>
            <person name="Pitluck S."/>
            <person name="Pagani I."/>
            <person name="Ivanova N."/>
            <person name="Mavromatis K."/>
            <person name="Mikhailova N."/>
            <person name="Pati A."/>
            <person name="Chen A."/>
            <person name="Palaniappan K."/>
            <person name="Land M."/>
            <person name="Hauser L."/>
            <person name="Chang Y."/>
            <person name="Jeffries C."/>
            <person name="Schneider S."/>
            <person name="Rohde M."/>
            <person name="Goker M."/>
            <person name="Pukall R."/>
            <person name="Woyke T."/>
            <person name="Bristow J."/>
            <person name="Eisen J."/>
            <person name="Markowitz V."/>
            <person name="Hugenholtz P."/>
            <person name="Kyrpides N."/>
            <person name="Klenk H."/>
            <person name="Detter J."/>
        </authorList>
    </citation>
    <scope>NUCLEOTIDE SEQUENCE [LARGE SCALE GENOMIC DNA]</scope>
    <source>
        <strain evidence="3">ATCC 700841 / DSM 12885 / JCM 10246 / 7p75a</strain>
    </source>
</reference>
<dbReference type="EMBL" id="CP002344">
    <property type="protein sequence ID" value="ADU51947.1"/>
    <property type="molecule type" value="Genomic_DNA"/>
</dbReference>
<dbReference type="KEGG" id="tmr:Tmar_1846"/>
<sequence length="36" mass="3985">MTCRRPRAVWTAGKRYGGHRARPALGPVPLDRPGAR</sequence>
<name>E6SID6_THEM7</name>
<evidence type="ECO:0000313" key="2">
    <source>
        <dbReference type="EMBL" id="ADU51947.1"/>
    </source>
</evidence>
<accession>E6SID6</accession>
<reference evidence="2 3" key="1">
    <citation type="journal article" date="2010" name="Stand. Genomic Sci.">
        <title>Complete genome sequence of Thermaerobacter marianensis type strain (7p75a).</title>
        <authorList>
            <person name="Han C."/>
            <person name="Gu W."/>
            <person name="Zhang X."/>
            <person name="Lapidus A."/>
            <person name="Nolan M."/>
            <person name="Copeland A."/>
            <person name="Lucas S."/>
            <person name="Del Rio T.G."/>
            <person name="Tice H."/>
            <person name="Cheng J.F."/>
            <person name="Tapia R."/>
            <person name="Goodwin L."/>
            <person name="Pitluck S."/>
            <person name="Pagani I."/>
            <person name="Ivanova N."/>
            <person name="Mavromatis K."/>
            <person name="Mikhailova N."/>
            <person name="Pati A."/>
            <person name="Chen A."/>
            <person name="Palaniappan K."/>
            <person name="Land M."/>
            <person name="Hauser L."/>
            <person name="Chang Y.J."/>
            <person name="Jeffries C.D."/>
            <person name="Schneider S."/>
            <person name="Rohde M."/>
            <person name="Goker M."/>
            <person name="Pukall R."/>
            <person name="Woyke T."/>
            <person name="Bristow J."/>
            <person name="Eisen J.A."/>
            <person name="Markowitz V."/>
            <person name="Hugenholtz P."/>
            <person name="Kyrpides N.C."/>
            <person name="Klenk H.P."/>
            <person name="Detter J.C."/>
        </authorList>
    </citation>
    <scope>NUCLEOTIDE SEQUENCE [LARGE SCALE GENOMIC DNA]</scope>
    <source>
        <strain evidence="3">ATCC 700841 / DSM 12885 / JCM 10246 / 7p75a</strain>
    </source>
</reference>
<evidence type="ECO:0000256" key="1">
    <source>
        <dbReference type="SAM" id="MobiDB-lite"/>
    </source>
</evidence>